<comment type="caution">
    <text evidence="2">The sequence shown here is derived from an EMBL/GenBank/DDBJ whole genome shotgun (WGS) entry which is preliminary data.</text>
</comment>
<proteinExistence type="predicted"/>
<evidence type="ECO:0000256" key="1">
    <source>
        <dbReference type="SAM" id="MobiDB-lite"/>
    </source>
</evidence>
<evidence type="ECO:0000313" key="2">
    <source>
        <dbReference type="EMBL" id="GEZ80867.1"/>
    </source>
</evidence>
<protein>
    <submittedName>
        <fullName evidence="2">Uncharacterized protein</fullName>
    </submittedName>
</protein>
<feature type="region of interest" description="Disordered" evidence="1">
    <location>
        <begin position="29"/>
        <end position="116"/>
    </location>
</feature>
<feature type="compositionally biased region" description="Basic residues" evidence="1">
    <location>
        <begin position="29"/>
        <end position="90"/>
    </location>
</feature>
<dbReference type="EMBL" id="BKCJ010326451">
    <property type="protein sequence ID" value="GEZ80867.1"/>
    <property type="molecule type" value="Genomic_DNA"/>
</dbReference>
<sequence>LYKKIFFSNNQNNKQICFIYITSPSRGYRRKKVTGQRGRRRKRKLTGERGRRRKVTGGGGCRRKIGSRGGRRRKVRSRGSRRKKAARRRAFQVPHPPCAADPAAQPLQNPTNHHGRVRKEDKWVSFVTWVFYVTIRIGTMIMEEVVAWMASMDRGRSVVTRRVAARTVHLYS</sequence>
<gene>
    <name evidence="2" type="ORF">Tci_552840</name>
</gene>
<dbReference type="AlphaFoldDB" id="A0A699INE1"/>
<feature type="non-terminal residue" evidence="2">
    <location>
        <position position="1"/>
    </location>
</feature>
<organism evidence="2">
    <name type="scientific">Tanacetum cinerariifolium</name>
    <name type="common">Dalmatian daisy</name>
    <name type="synonym">Chrysanthemum cinerariifolium</name>
    <dbReference type="NCBI Taxonomy" id="118510"/>
    <lineage>
        <taxon>Eukaryota</taxon>
        <taxon>Viridiplantae</taxon>
        <taxon>Streptophyta</taxon>
        <taxon>Embryophyta</taxon>
        <taxon>Tracheophyta</taxon>
        <taxon>Spermatophyta</taxon>
        <taxon>Magnoliopsida</taxon>
        <taxon>eudicotyledons</taxon>
        <taxon>Gunneridae</taxon>
        <taxon>Pentapetalae</taxon>
        <taxon>asterids</taxon>
        <taxon>campanulids</taxon>
        <taxon>Asterales</taxon>
        <taxon>Asteraceae</taxon>
        <taxon>Asteroideae</taxon>
        <taxon>Anthemideae</taxon>
        <taxon>Anthemidinae</taxon>
        <taxon>Tanacetum</taxon>
    </lineage>
</organism>
<name>A0A699INE1_TANCI</name>
<accession>A0A699INE1</accession>
<reference evidence="2" key="1">
    <citation type="journal article" date="2019" name="Sci. Rep.">
        <title>Draft genome of Tanacetum cinerariifolium, the natural source of mosquito coil.</title>
        <authorList>
            <person name="Yamashiro T."/>
            <person name="Shiraishi A."/>
            <person name="Satake H."/>
            <person name="Nakayama K."/>
        </authorList>
    </citation>
    <scope>NUCLEOTIDE SEQUENCE</scope>
</reference>